<proteinExistence type="predicted"/>
<gene>
    <name evidence="1" type="ORF">H2198_002817</name>
</gene>
<accession>A0ACC3ACZ5</accession>
<keyword evidence="2" id="KW-1185">Reference proteome</keyword>
<evidence type="ECO:0000313" key="1">
    <source>
        <dbReference type="EMBL" id="KAJ9659927.1"/>
    </source>
</evidence>
<sequence length="446" mass="49227">MAAIETKEATAIEVEAVPKLQVHSNPAQLAEFDQKRAAHIRHKIDLRLLPALAIMYAICLIDRNNMSGLAVAGMTVELDIVGGYEYNLINMSFFITYIVLQPFMIIVARKVGPRWFLPLCVFLWGCLTIGAGFSPTWETLLGIRLILGVLEAGFFPSCVYIISAWYTRFESAKRYSAFYLTGSCMAALASVVGYGLSLMNGIANLTGWRWMLIMMGVFTVGAAMFGAITMVKFPDEELKTPSVKFLNRDELDFATARLHADRADVELEPFTLKRFLEPATEWYIYGFPALLMLNTALGYAFAFTLPVVLRNSLGFSVAKALCLTTPPYFCSAIVMFAAAWFSDKYQTRGPVLIFLTTVSLVGLPIMGWTKNPWVRYFGVFVTISGANSAIPTVMAYQATNIRGQWRRAFCSAALTGLGGIGGIIGALIFRGQDAPNYYPGFIACIV</sequence>
<dbReference type="Proteomes" id="UP001172386">
    <property type="component" value="Unassembled WGS sequence"/>
</dbReference>
<protein>
    <submittedName>
        <fullName evidence="1">Uncharacterized protein</fullName>
    </submittedName>
</protein>
<evidence type="ECO:0000313" key="2">
    <source>
        <dbReference type="Proteomes" id="UP001172386"/>
    </source>
</evidence>
<reference evidence="1" key="1">
    <citation type="submission" date="2022-10" db="EMBL/GenBank/DDBJ databases">
        <title>Culturing micro-colonial fungi from biological soil crusts in the Mojave desert and describing Neophaeococcomyces mojavensis, and introducing the new genera and species Taxawa tesnikishii.</title>
        <authorList>
            <person name="Kurbessoian T."/>
            <person name="Stajich J.E."/>
        </authorList>
    </citation>
    <scope>NUCLEOTIDE SEQUENCE</scope>
    <source>
        <strain evidence="1">JES_112</strain>
    </source>
</reference>
<organism evidence="1 2">
    <name type="scientific">Neophaeococcomyces mojaviensis</name>
    <dbReference type="NCBI Taxonomy" id="3383035"/>
    <lineage>
        <taxon>Eukaryota</taxon>
        <taxon>Fungi</taxon>
        <taxon>Dikarya</taxon>
        <taxon>Ascomycota</taxon>
        <taxon>Pezizomycotina</taxon>
        <taxon>Eurotiomycetes</taxon>
        <taxon>Chaetothyriomycetidae</taxon>
        <taxon>Chaetothyriales</taxon>
        <taxon>Chaetothyriales incertae sedis</taxon>
        <taxon>Neophaeococcomyces</taxon>
    </lineage>
</organism>
<comment type="caution">
    <text evidence="1">The sequence shown here is derived from an EMBL/GenBank/DDBJ whole genome shotgun (WGS) entry which is preliminary data.</text>
</comment>
<name>A0ACC3ACZ5_9EURO</name>
<dbReference type="EMBL" id="JAPDRQ010000035">
    <property type="protein sequence ID" value="KAJ9659927.1"/>
    <property type="molecule type" value="Genomic_DNA"/>
</dbReference>